<proteinExistence type="predicted"/>
<dbReference type="Proteomes" id="UP001153678">
    <property type="component" value="Unassembled WGS sequence"/>
</dbReference>
<feature type="non-terminal residue" evidence="1">
    <location>
        <position position="65"/>
    </location>
</feature>
<reference evidence="1" key="1">
    <citation type="submission" date="2022-08" db="EMBL/GenBank/DDBJ databases">
        <authorList>
            <person name="Kallberg Y."/>
            <person name="Tangrot J."/>
            <person name="Rosling A."/>
        </authorList>
    </citation>
    <scope>NUCLEOTIDE SEQUENCE</scope>
    <source>
        <strain evidence="1">Wild A</strain>
    </source>
</reference>
<name>A0A9W4WW51_9GLOM</name>
<gene>
    <name evidence="1" type="ORF">FWILDA_LOCUS14928</name>
</gene>
<keyword evidence="2" id="KW-1185">Reference proteome</keyword>
<comment type="caution">
    <text evidence="1">The sequence shown here is derived from an EMBL/GenBank/DDBJ whole genome shotgun (WGS) entry which is preliminary data.</text>
</comment>
<evidence type="ECO:0000313" key="2">
    <source>
        <dbReference type="Proteomes" id="UP001153678"/>
    </source>
</evidence>
<dbReference type="EMBL" id="CAMKVN010007141">
    <property type="protein sequence ID" value="CAI2191143.1"/>
    <property type="molecule type" value="Genomic_DNA"/>
</dbReference>
<organism evidence="1 2">
    <name type="scientific">Funneliformis geosporum</name>
    <dbReference type="NCBI Taxonomy" id="1117311"/>
    <lineage>
        <taxon>Eukaryota</taxon>
        <taxon>Fungi</taxon>
        <taxon>Fungi incertae sedis</taxon>
        <taxon>Mucoromycota</taxon>
        <taxon>Glomeromycotina</taxon>
        <taxon>Glomeromycetes</taxon>
        <taxon>Glomerales</taxon>
        <taxon>Glomeraceae</taxon>
        <taxon>Funneliformis</taxon>
    </lineage>
</organism>
<evidence type="ECO:0000313" key="1">
    <source>
        <dbReference type="EMBL" id="CAI2191143.1"/>
    </source>
</evidence>
<dbReference type="AlphaFoldDB" id="A0A9W4WW51"/>
<sequence>MENIQFLELYEIFTSGQFNNQGVVVYVCQNKVNKWVEVSDSLNSDLKIMELLGYNYVKFSLLTES</sequence>
<accession>A0A9W4WW51</accession>
<protein>
    <submittedName>
        <fullName evidence="1">11195_t:CDS:1</fullName>
    </submittedName>
</protein>
<dbReference type="OrthoDB" id="2391093at2759"/>